<reference evidence="9" key="2">
    <citation type="submission" date="2015-01" db="EMBL/GenBank/DDBJ databases">
        <title>Evolutionary Origins and Diversification of the Mycorrhizal Mutualists.</title>
        <authorList>
            <consortium name="DOE Joint Genome Institute"/>
            <consortium name="Mycorrhizal Genomics Consortium"/>
            <person name="Kohler A."/>
            <person name="Kuo A."/>
            <person name="Nagy L.G."/>
            <person name="Floudas D."/>
            <person name="Copeland A."/>
            <person name="Barry K.W."/>
            <person name="Cichocki N."/>
            <person name="Veneault-Fourrey C."/>
            <person name="LaButti K."/>
            <person name="Lindquist E.A."/>
            <person name="Lipzen A."/>
            <person name="Lundell T."/>
            <person name="Morin E."/>
            <person name="Murat C."/>
            <person name="Riley R."/>
            <person name="Ohm R."/>
            <person name="Sun H."/>
            <person name="Tunlid A."/>
            <person name="Henrissat B."/>
            <person name="Grigoriev I.V."/>
            <person name="Hibbett D.S."/>
            <person name="Martin F."/>
        </authorList>
    </citation>
    <scope>NUCLEOTIDE SEQUENCE [LARGE SCALE GENOMIC DNA]</scope>
    <source>
        <strain evidence="9">Zn</strain>
    </source>
</reference>
<dbReference type="PANTHER" id="PTHR31845">
    <property type="entry name" value="FINGER DOMAIN PROTEIN, PUTATIVE-RELATED"/>
    <property type="match status" value="1"/>
</dbReference>
<evidence type="ECO:0000256" key="2">
    <source>
        <dbReference type="ARBA" id="ARBA00023015"/>
    </source>
</evidence>
<protein>
    <recommendedName>
        <fullName evidence="7">Zn(2)-C6 fungal-type domain-containing protein</fullName>
    </recommendedName>
</protein>
<dbReference type="PANTHER" id="PTHR31845:SF32">
    <property type="entry name" value="MISCELLANEOUS ZN(II)2CYS6 TRANSCRIPTION FACTOR (EUROFUNG)-RELATED"/>
    <property type="match status" value="1"/>
</dbReference>
<keyword evidence="5" id="KW-0539">Nucleus</keyword>
<dbReference type="AlphaFoldDB" id="A0A0C3HI72"/>
<comment type="subcellular location">
    <subcellularLocation>
        <location evidence="1">Nucleus</location>
    </subcellularLocation>
</comment>
<dbReference type="InterPro" id="IPR001138">
    <property type="entry name" value="Zn2Cys6_DnaBD"/>
</dbReference>
<sequence length="639" mass="72722">MEQSGPRSVRKRACYQCAVQKAKCTQTQGLDKCDRCERLNKDCTARAAVPRKRRTRQITEKRVAELEEKVEKLESLLPPGSDGHGNSNSRSPFLSNNSEQVVRRATGAQGALFDSLVVGNTQQQPMDSNSNSATLPLQILSTNNGSSSEGNFLRSDTTKKGAMEKTHQKGGINLEKGVEENLLYKFREQSMTYFPFVAIPLSWTTSDLEKEKPLLWRVIIMITYNQNTSLQASLGKTLLEELTARLLLHGDKNIELLQSLLLFTAWNHHQFTTNPQMTNLLYLLKGLVTSLRLDRAKNSVDRRKIFSSGLIGKEEPVATKNTTNTLEEQRALLGCFYFISSKGILDSGRIDTLQFTPYMERCCQALEDAHEYRHDALLVYLIRLQRIVETIVQTLPRDERNRMLGMKAPVAIYVKALQAELNDFKSSLPQDLRNNVLLLMNYHAAEVLIYEDGLYDIASPPELTTRCEILYNCLRSTKAYFDAYHLAPRSHYENFPFTVWMQSGLMLMVASQLSLLDLNGWSRDCAQKALCVEELLDHEINRLEGIIGERKSDVLGIEGKDIFYGFLQRMRKIKSAYKSQLDIGRRQDVPPIEHEGFPLETDDFATDDPFSYLEDALWQNFGNDSWTQACYDETWTSGI</sequence>
<keyword evidence="9" id="KW-1185">Reference proteome</keyword>
<evidence type="ECO:0000313" key="8">
    <source>
        <dbReference type="EMBL" id="KIN02785.1"/>
    </source>
</evidence>
<dbReference type="CDD" id="cd00067">
    <property type="entry name" value="GAL4"/>
    <property type="match status" value="1"/>
</dbReference>
<organism evidence="8 9">
    <name type="scientific">Oidiodendron maius (strain Zn)</name>
    <dbReference type="NCBI Taxonomy" id="913774"/>
    <lineage>
        <taxon>Eukaryota</taxon>
        <taxon>Fungi</taxon>
        <taxon>Dikarya</taxon>
        <taxon>Ascomycota</taxon>
        <taxon>Pezizomycotina</taxon>
        <taxon>Leotiomycetes</taxon>
        <taxon>Leotiomycetes incertae sedis</taxon>
        <taxon>Myxotrichaceae</taxon>
        <taxon>Oidiodendron</taxon>
    </lineage>
</organism>
<dbReference type="PROSITE" id="PS00463">
    <property type="entry name" value="ZN2_CY6_FUNGAL_1"/>
    <property type="match status" value="1"/>
</dbReference>
<evidence type="ECO:0000256" key="1">
    <source>
        <dbReference type="ARBA" id="ARBA00004123"/>
    </source>
</evidence>
<name>A0A0C3HI72_OIDMZ</name>
<feature type="compositionally biased region" description="Polar residues" evidence="6">
    <location>
        <begin position="84"/>
        <end position="94"/>
    </location>
</feature>
<evidence type="ECO:0000256" key="3">
    <source>
        <dbReference type="ARBA" id="ARBA00023125"/>
    </source>
</evidence>
<feature type="domain" description="Zn(2)-C6 fungal-type" evidence="7">
    <location>
        <begin position="13"/>
        <end position="43"/>
    </location>
</feature>
<evidence type="ECO:0000256" key="5">
    <source>
        <dbReference type="ARBA" id="ARBA00023242"/>
    </source>
</evidence>
<keyword evidence="4" id="KW-0804">Transcription</keyword>
<dbReference type="HOGENOM" id="CLU_006524_7_2_1"/>
<evidence type="ECO:0000256" key="4">
    <source>
        <dbReference type="ARBA" id="ARBA00023163"/>
    </source>
</evidence>
<evidence type="ECO:0000313" key="9">
    <source>
        <dbReference type="Proteomes" id="UP000054321"/>
    </source>
</evidence>
<proteinExistence type="predicted"/>
<feature type="region of interest" description="Disordered" evidence="6">
    <location>
        <begin position="75"/>
        <end position="94"/>
    </location>
</feature>
<dbReference type="GO" id="GO:0000981">
    <property type="term" value="F:DNA-binding transcription factor activity, RNA polymerase II-specific"/>
    <property type="evidence" value="ECO:0007669"/>
    <property type="project" value="InterPro"/>
</dbReference>
<accession>A0A0C3HI72</accession>
<dbReference type="InParanoid" id="A0A0C3HI72"/>
<dbReference type="SUPFAM" id="SSF57701">
    <property type="entry name" value="Zn2/Cys6 DNA-binding domain"/>
    <property type="match status" value="1"/>
</dbReference>
<dbReference type="GO" id="GO:0008270">
    <property type="term" value="F:zinc ion binding"/>
    <property type="evidence" value="ECO:0007669"/>
    <property type="project" value="InterPro"/>
</dbReference>
<dbReference type="GO" id="GO:0005634">
    <property type="term" value="C:nucleus"/>
    <property type="evidence" value="ECO:0007669"/>
    <property type="project" value="UniProtKB-SubCell"/>
</dbReference>
<dbReference type="GO" id="GO:0000976">
    <property type="term" value="F:transcription cis-regulatory region binding"/>
    <property type="evidence" value="ECO:0007669"/>
    <property type="project" value="TreeGrafter"/>
</dbReference>
<gene>
    <name evidence="8" type="ORF">OIDMADRAFT_52615</name>
</gene>
<dbReference type="Proteomes" id="UP000054321">
    <property type="component" value="Unassembled WGS sequence"/>
</dbReference>
<dbReference type="OrthoDB" id="5226580at2759"/>
<evidence type="ECO:0000256" key="6">
    <source>
        <dbReference type="SAM" id="MobiDB-lite"/>
    </source>
</evidence>
<dbReference type="InterPro" id="IPR036864">
    <property type="entry name" value="Zn2-C6_fun-type_DNA-bd_sf"/>
</dbReference>
<keyword evidence="3" id="KW-0238">DNA-binding</keyword>
<reference evidence="8 9" key="1">
    <citation type="submission" date="2014-04" db="EMBL/GenBank/DDBJ databases">
        <authorList>
            <consortium name="DOE Joint Genome Institute"/>
            <person name="Kuo A."/>
            <person name="Martino E."/>
            <person name="Perotto S."/>
            <person name="Kohler A."/>
            <person name="Nagy L.G."/>
            <person name="Floudas D."/>
            <person name="Copeland A."/>
            <person name="Barry K.W."/>
            <person name="Cichocki N."/>
            <person name="Veneault-Fourrey C."/>
            <person name="LaButti K."/>
            <person name="Lindquist E.A."/>
            <person name="Lipzen A."/>
            <person name="Lundell T."/>
            <person name="Morin E."/>
            <person name="Murat C."/>
            <person name="Sun H."/>
            <person name="Tunlid A."/>
            <person name="Henrissat B."/>
            <person name="Grigoriev I.V."/>
            <person name="Hibbett D.S."/>
            <person name="Martin F."/>
            <person name="Nordberg H.P."/>
            <person name="Cantor M.N."/>
            <person name="Hua S.X."/>
        </authorList>
    </citation>
    <scope>NUCLEOTIDE SEQUENCE [LARGE SCALE GENOMIC DNA]</scope>
    <source>
        <strain evidence="8 9">Zn</strain>
    </source>
</reference>
<evidence type="ECO:0000259" key="7">
    <source>
        <dbReference type="PROSITE" id="PS00463"/>
    </source>
</evidence>
<dbReference type="InterPro" id="IPR051089">
    <property type="entry name" value="prtT"/>
</dbReference>
<dbReference type="STRING" id="913774.A0A0C3HI72"/>
<dbReference type="EMBL" id="KN832874">
    <property type="protein sequence ID" value="KIN02785.1"/>
    <property type="molecule type" value="Genomic_DNA"/>
</dbReference>
<keyword evidence="2" id="KW-0805">Transcription regulation</keyword>
<dbReference type="Gene3D" id="4.10.240.10">
    <property type="entry name" value="Zn(2)-C6 fungal-type DNA-binding domain"/>
    <property type="match status" value="1"/>
</dbReference>